<dbReference type="PANTHER" id="PTHR42831">
    <property type="entry name" value="FE-S PROTEIN MATURATION AUXILIARY FACTOR YITW"/>
    <property type="match status" value="1"/>
</dbReference>
<dbReference type="Proteomes" id="UP000233491">
    <property type="component" value="Unassembled WGS sequence"/>
</dbReference>
<dbReference type="PANTHER" id="PTHR42831:SF1">
    <property type="entry name" value="FE-S PROTEIN MATURATION AUXILIARY FACTOR YITW"/>
    <property type="match status" value="1"/>
</dbReference>
<dbReference type="AlphaFoldDB" id="A0A1I4Q709"/>
<gene>
    <name evidence="2" type="ORF">CXZ10_06080</name>
</gene>
<evidence type="ECO:0000313" key="2">
    <source>
        <dbReference type="EMBL" id="PKR90912.1"/>
    </source>
</evidence>
<keyword evidence="3" id="KW-1185">Reference proteome</keyword>
<dbReference type="Pfam" id="PF01883">
    <property type="entry name" value="FeS_assembly_P"/>
    <property type="match status" value="1"/>
</dbReference>
<dbReference type="SUPFAM" id="SSF117916">
    <property type="entry name" value="Fe-S cluster assembly (FSCA) domain-like"/>
    <property type="match status" value="1"/>
</dbReference>
<dbReference type="InterPro" id="IPR052339">
    <property type="entry name" value="Fe-S_Maturation_MIP18"/>
</dbReference>
<name>A0A1I4Q709_9HYPH</name>
<evidence type="ECO:0000313" key="3">
    <source>
        <dbReference type="Proteomes" id="UP000233491"/>
    </source>
</evidence>
<dbReference type="InterPro" id="IPR002744">
    <property type="entry name" value="MIP18-like"/>
</dbReference>
<comment type="caution">
    <text evidence="2">The sequence shown here is derived from an EMBL/GenBank/DDBJ whole genome shotgun (WGS) entry which is preliminary data.</text>
</comment>
<organism evidence="2 3">
    <name type="scientific">Pleomorphomonas diazotrophica</name>
    <dbReference type="NCBI Taxonomy" id="1166257"/>
    <lineage>
        <taxon>Bacteria</taxon>
        <taxon>Pseudomonadati</taxon>
        <taxon>Pseudomonadota</taxon>
        <taxon>Alphaproteobacteria</taxon>
        <taxon>Hyphomicrobiales</taxon>
        <taxon>Pleomorphomonadaceae</taxon>
        <taxon>Pleomorphomonas</taxon>
    </lineage>
</organism>
<dbReference type="OrthoDB" id="9805360at2"/>
<sequence>MKPQILAALATVDDPELGIDIVALGLVRRLDIGDGTVHVELMMTTPTCPLGSLIGENARAAVEKALGAGWTVTVAIDKAAVWSPELADPAVRSRFERQPSRFEAAVSKLAAGLFGR</sequence>
<feature type="domain" description="MIP18 family-like" evidence="1">
    <location>
        <begin position="4"/>
        <end position="68"/>
    </location>
</feature>
<dbReference type="EMBL" id="PJNW01000002">
    <property type="protein sequence ID" value="PKR90912.1"/>
    <property type="molecule type" value="Genomic_DNA"/>
</dbReference>
<proteinExistence type="predicted"/>
<dbReference type="Gene3D" id="3.30.300.130">
    <property type="entry name" value="Fe-S cluster assembly (FSCA)"/>
    <property type="match status" value="1"/>
</dbReference>
<evidence type="ECO:0000259" key="1">
    <source>
        <dbReference type="Pfam" id="PF01883"/>
    </source>
</evidence>
<accession>A0A1I4Q709</accession>
<dbReference type="RefSeq" id="WP_101288175.1">
    <property type="nucleotide sequence ID" value="NZ_FOUQ01000001.1"/>
</dbReference>
<protein>
    <recommendedName>
        <fullName evidence="1">MIP18 family-like domain-containing protein</fullName>
    </recommendedName>
</protein>
<reference evidence="2 3" key="1">
    <citation type="submission" date="2017-12" db="EMBL/GenBank/DDBJ databases">
        <title>Anaerobic carbon monoxide metabolism by Pleomorphomonas carboxyditropha sp. nov., a new mesophilic hydrogenogenic carboxidotroph.</title>
        <authorList>
            <person name="Esquivel-Elizondo S."/>
            <person name="Krajmalnik-Brown R."/>
        </authorList>
    </citation>
    <scope>NUCLEOTIDE SEQUENCE [LARGE SCALE GENOMIC DNA]</scope>
    <source>
        <strain evidence="2 3">R5-392</strain>
    </source>
</reference>
<dbReference type="InterPro" id="IPR034904">
    <property type="entry name" value="FSCA_dom_sf"/>
</dbReference>